<sequence>MASGDLVKQNISEEDLPVGHVLTASGRISAVHQIGSLNSQELPFSTAELLQLDETLALATRSTRIRFNVYVGDLGSETAAGADALFPTTPDANTSVLVAVSPNERAIEVRSGRNAHVSDRVAQLGITAATASFRDGNLIDGLVAAVRVMSAAVIAP</sequence>
<protein>
    <recommendedName>
        <fullName evidence="3">DUF5130 domain-containing protein</fullName>
    </recommendedName>
</protein>
<comment type="caution">
    <text evidence="1">The sequence shown here is derived from an EMBL/GenBank/DDBJ whole genome shotgun (WGS) entry which is preliminary data.</text>
</comment>
<dbReference type="RefSeq" id="WP_188544208.1">
    <property type="nucleotide sequence ID" value="NZ_BMCU01000002.1"/>
</dbReference>
<dbReference type="Gene3D" id="3.10.310.50">
    <property type="match status" value="1"/>
</dbReference>
<dbReference type="AlphaFoldDB" id="A0A917CYA7"/>
<evidence type="ECO:0000313" key="2">
    <source>
        <dbReference type="Proteomes" id="UP000654257"/>
    </source>
</evidence>
<name>A0A917CYA7_9NOCA</name>
<organism evidence="1 2">
    <name type="scientific">Rhodococcoides trifolii</name>
    <dbReference type="NCBI Taxonomy" id="908250"/>
    <lineage>
        <taxon>Bacteria</taxon>
        <taxon>Bacillati</taxon>
        <taxon>Actinomycetota</taxon>
        <taxon>Actinomycetes</taxon>
        <taxon>Mycobacteriales</taxon>
        <taxon>Nocardiaceae</taxon>
        <taxon>Rhodococcoides</taxon>
    </lineage>
</organism>
<reference evidence="1" key="1">
    <citation type="journal article" date="2014" name="Int. J. Syst. Evol. Microbiol.">
        <title>Complete genome sequence of Corynebacterium casei LMG S-19264T (=DSM 44701T), isolated from a smear-ripened cheese.</title>
        <authorList>
            <consortium name="US DOE Joint Genome Institute (JGI-PGF)"/>
            <person name="Walter F."/>
            <person name="Albersmeier A."/>
            <person name="Kalinowski J."/>
            <person name="Ruckert C."/>
        </authorList>
    </citation>
    <scope>NUCLEOTIDE SEQUENCE</scope>
    <source>
        <strain evidence="1">CCM 7905</strain>
    </source>
</reference>
<reference evidence="1" key="2">
    <citation type="submission" date="2020-09" db="EMBL/GenBank/DDBJ databases">
        <authorList>
            <person name="Sun Q."/>
            <person name="Sedlacek I."/>
        </authorList>
    </citation>
    <scope>NUCLEOTIDE SEQUENCE</scope>
    <source>
        <strain evidence="1">CCM 7905</strain>
    </source>
</reference>
<dbReference type="InterPro" id="IPR033437">
    <property type="entry name" value="DUF5130"/>
</dbReference>
<gene>
    <name evidence="1" type="ORF">GCM10007304_15000</name>
</gene>
<evidence type="ECO:0008006" key="3">
    <source>
        <dbReference type="Google" id="ProtNLM"/>
    </source>
</evidence>
<dbReference type="EMBL" id="BMCU01000002">
    <property type="protein sequence ID" value="GGG02033.1"/>
    <property type="molecule type" value="Genomic_DNA"/>
</dbReference>
<accession>A0A917CYA7</accession>
<keyword evidence="2" id="KW-1185">Reference proteome</keyword>
<dbReference type="Pfam" id="PF17174">
    <property type="entry name" value="DUF5130"/>
    <property type="match status" value="1"/>
</dbReference>
<dbReference type="Proteomes" id="UP000654257">
    <property type="component" value="Unassembled WGS sequence"/>
</dbReference>
<evidence type="ECO:0000313" key="1">
    <source>
        <dbReference type="EMBL" id="GGG02033.1"/>
    </source>
</evidence>
<proteinExistence type="predicted"/>